<evidence type="ECO:0000313" key="5">
    <source>
        <dbReference type="EMBL" id="CAD7635738.1"/>
    </source>
</evidence>
<name>A0A7R9L6A0_9ACAR</name>
<dbReference type="OrthoDB" id="6481432at2759"/>
<protein>
    <recommendedName>
        <fullName evidence="4">TIL domain-containing protein</fullName>
    </recommendedName>
</protein>
<dbReference type="InterPro" id="IPR036084">
    <property type="entry name" value="Ser_inhib-like_sf"/>
</dbReference>
<proteinExistence type="predicted"/>
<evidence type="ECO:0000313" key="6">
    <source>
        <dbReference type="Proteomes" id="UP000759131"/>
    </source>
</evidence>
<dbReference type="EMBL" id="OC872169">
    <property type="protein sequence ID" value="CAD7635738.1"/>
    <property type="molecule type" value="Genomic_DNA"/>
</dbReference>
<dbReference type="AlphaFoldDB" id="A0A7R9L6A0"/>
<dbReference type="SUPFAM" id="SSF57567">
    <property type="entry name" value="Serine protease inhibitors"/>
    <property type="match status" value="1"/>
</dbReference>
<dbReference type="CDD" id="cd19941">
    <property type="entry name" value="TIL"/>
    <property type="match status" value="1"/>
</dbReference>
<dbReference type="Pfam" id="PF01826">
    <property type="entry name" value="TIL"/>
    <property type="match status" value="1"/>
</dbReference>
<keyword evidence="1" id="KW-0646">Protease inhibitor</keyword>
<evidence type="ECO:0000256" key="3">
    <source>
        <dbReference type="SAM" id="SignalP"/>
    </source>
</evidence>
<keyword evidence="6" id="KW-1185">Reference proteome</keyword>
<keyword evidence="2" id="KW-1015">Disulfide bond</keyword>
<dbReference type="PANTHER" id="PTHR23259">
    <property type="entry name" value="RIDDLE"/>
    <property type="match status" value="1"/>
</dbReference>
<feature type="signal peptide" evidence="3">
    <location>
        <begin position="1"/>
        <end position="20"/>
    </location>
</feature>
<feature type="chain" id="PRO_5035680274" description="TIL domain-containing protein" evidence="3">
    <location>
        <begin position="21"/>
        <end position="83"/>
    </location>
</feature>
<accession>A0A7R9L6A0</accession>
<reference evidence="5" key="1">
    <citation type="submission" date="2020-11" db="EMBL/GenBank/DDBJ databases">
        <authorList>
            <person name="Tran Van P."/>
        </authorList>
    </citation>
    <scope>NUCLEOTIDE SEQUENCE</scope>
</reference>
<organism evidence="5">
    <name type="scientific">Medioppia subpectinata</name>
    <dbReference type="NCBI Taxonomy" id="1979941"/>
    <lineage>
        <taxon>Eukaryota</taxon>
        <taxon>Metazoa</taxon>
        <taxon>Ecdysozoa</taxon>
        <taxon>Arthropoda</taxon>
        <taxon>Chelicerata</taxon>
        <taxon>Arachnida</taxon>
        <taxon>Acari</taxon>
        <taxon>Acariformes</taxon>
        <taxon>Sarcoptiformes</taxon>
        <taxon>Oribatida</taxon>
        <taxon>Brachypylina</taxon>
        <taxon>Oppioidea</taxon>
        <taxon>Oppiidae</taxon>
        <taxon>Medioppia</taxon>
    </lineage>
</organism>
<dbReference type="GO" id="GO:0030414">
    <property type="term" value="F:peptidase inhibitor activity"/>
    <property type="evidence" value="ECO:0007669"/>
    <property type="project" value="UniProtKB-KW"/>
</dbReference>
<evidence type="ECO:0000256" key="1">
    <source>
        <dbReference type="ARBA" id="ARBA00022690"/>
    </source>
</evidence>
<dbReference type="Gene3D" id="2.10.25.10">
    <property type="entry name" value="Laminin"/>
    <property type="match status" value="1"/>
</dbReference>
<feature type="domain" description="TIL" evidence="4">
    <location>
        <begin position="25"/>
        <end position="79"/>
    </location>
</feature>
<sequence>MRALFLTMLIVLSLTGISYTQRCINGHYNRCGSACPITCQNQSRPPFACTYQCIPGCTCNAGYVRRDRLSHHCVRPRSCPRFG</sequence>
<dbReference type="PANTHER" id="PTHR23259:SF70">
    <property type="entry name" value="ACCESSORY GLAND PROTEIN ACP62F-RELATED"/>
    <property type="match status" value="1"/>
</dbReference>
<dbReference type="InterPro" id="IPR002919">
    <property type="entry name" value="TIL_dom"/>
</dbReference>
<evidence type="ECO:0000256" key="2">
    <source>
        <dbReference type="ARBA" id="ARBA00023157"/>
    </source>
</evidence>
<gene>
    <name evidence="5" type="ORF">OSB1V03_LOCUS16129</name>
</gene>
<dbReference type="EMBL" id="CAJPIZ010017594">
    <property type="protein sequence ID" value="CAG2116168.1"/>
    <property type="molecule type" value="Genomic_DNA"/>
</dbReference>
<keyword evidence="3" id="KW-0732">Signal</keyword>
<evidence type="ECO:0000259" key="4">
    <source>
        <dbReference type="Pfam" id="PF01826"/>
    </source>
</evidence>
<dbReference type="InterPro" id="IPR051368">
    <property type="entry name" value="SerProtInhib-TIL_Domain"/>
</dbReference>
<dbReference type="Proteomes" id="UP000759131">
    <property type="component" value="Unassembled WGS sequence"/>
</dbReference>